<dbReference type="STRING" id="368408.Tpen_1139"/>
<dbReference type="RefSeq" id="WP_011752802.1">
    <property type="nucleotide sequence ID" value="NC_008698.1"/>
</dbReference>
<evidence type="ECO:0000256" key="1">
    <source>
        <dbReference type="ARBA" id="ARBA00009716"/>
    </source>
</evidence>
<evidence type="ECO:0000313" key="4">
    <source>
        <dbReference type="Proteomes" id="UP000000641"/>
    </source>
</evidence>
<dbReference type="Proteomes" id="UP000000641">
    <property type="component" value="Chromosome"/>
</dbReference>
<evidence type="ECO:0000313" key="3">
    <source>
        <dbReference type="EMBL" id="ABL78537.1"/>
    </source>
</evidence>
<dbReference type="InterPro" id="IPR013785">
    <property type="entry name" value="Aldolase_TIM"/>
</dbReference>
<reference evidence="4" key="1">
    <citation type="journal article" date="2008" name="J. Bacteriol.">
        <title>Genome sequence of Thermofilum pendens reveals an exceptional loss of biosynthetic pathways without genome reduction.</title>
        <authorList>
            <person name="Anderson I."/>
            <person name="Rodriguez J."/>
            <person name="Susanti D."/>
            <person name="Porat I."/>
            <person name="Reich C."/>
            <person name="Ulrich L.E."/>
            <person name="Elkins J.G."/>
            <person name="Mavromatis K."/>
            <person name="Lykidis A."/>
            <person name="Kim E."/>
            <person name="Thompson L.S."/>
            <person name="Nolan M."/>
            <person name="Land M."/>
            <person name="Copeland A."/>
            <person name="Lapidus A."/>
            <person name="Lucas S."/>
            <person name="Detter C."/>
            <person name="Zhulin I.B."/>
            <person name="Olsen G.J."/>
            <person name="Whitman W."/>
            <person name="Mukhopadhyay B."/>
            <person name="Bristow J."/>
            <person name="Kyrpides N."/>
        </authorList>
    </citation>
    <scope>NUCLEOTIDE SEQUENCE [LARGE SCALE GENOMIC DNA]</scope>
    <source>
        <strain evidence="4">DSM 2475 / Hrk 5</strain>
    </source>
</reference>
<dbReference type="AlphaFoldDB" id="A1RZA7"/>
<dbReference type="Pfam" id="PF01645">
    <property type="entry name" value="Glu_synthase"/>
    <property type="match status" value="1"/>
</dbReference>
<organism evidence="3 4">
    <name type="scientific">Thermofilum pendens (strain DSM 2475 / Hrk 5)</name>
    <dbReference type="NCBI Taxonomy" id="368408"/>
    <lineage>
        <taxon>Archaea</taxon>
        <taxon>Thermoproteota</taxon>
        <taxon>Thermoprotei</taxon>
        <taxon>Thermofilales</taxon>
        <taxon>Thermofilaceae</taxon>
        <taxon>Thermofilum</taxon>
    </lineage>
</organism>
<protein>
    <submittedName>
        <fullName evidence="3">Ferredoxin-dependent glutamate synthase</fullName>
    </submittedName>
</protein>
<dbReference type="OrthoDB" id="2837at2157"/>
<dbReference type="PANTHER" id="PTHR43819:SF1">
    <property type="entry name" value="ARCHAEAL-TYPE GLUTAMATE SYNTHASE [NADPH]"/>
    <property type="match status" value="1"/>
</dbReference>
<dbReference type="EMBL" id="CP000505">
    <property type="protein sequence ID" value="ABL78537.1"/>
    <property type="molecule type" value="Genomic_DNA"/>
</dbReference>
<proteinExistence type="inferred from homology"/>
<dbReference type="GeneID" id="4601394"/>
<feature type="domain" description="Glutamate synthase" evidence="2">
    <location>
        <begin position="224"/>
        <end position="402"/>
    </location>
</feature>
<accession>A1RZA7</accession>
<dbReference type="GO" id="GO:0006537">
    <property type="term" value="P:glutamate biosynthetic process"/>
    <property type="evidence" value="ECO:0007669"/>
    <property type="project" value="InterPro"/>
</dbReference>
<dbReference type="PANTHER" id="PTHR43819">
    <property type="entry name" value="ARCHAEAL-TYPE GLUTAMATE SYNTHASE [NADPH]"/>
    <property type="match status" value="1"/>
</dbReference>
<sequence>MLEWFALKLGELVLKVKGSLVTLRGISEFMEDYPLDEILLKAIKGSEGVYPFGELATYGAALLGATVHRKGYPRFLTMDDLVLTPPAFTPKRLEKMAELLREPVFTDVNLETSIGGLKSSMPLVVGTMGSTDIASRYSLVIARAAAKEGIPYGIGENVHTIRGYDRRLTRGHPSFKERVMAYLTNIDKYGGVIIQQNVEDAYDEHWNKVYSDKDLEPYLDEGRVAFEIKVGQGAKPGLGGVIKMRKEEAVKVKEKYHFLEDPAEARTAWVERYSAPGTYTADILRGMIRLMKTSYPRAKVWIKVGPFRDVLEVVKVSYEEGADAVIIDGKEGGTGMAPSVAMKELGYPTVVGLAKIRKARLMGVDDRMSLLLAGRLFNGAHIVKARALGATAIYVGRPFIVAAMVKDEAGVRNFIEATRVETQMIVSALGKYSIGDVSPEDVASLNRDLASALGVPYVYSGEP</sequence>
<dbReference type="Gene3D" id="3.20.20.70">
    <property type="entry name" value="Aldolase class I"/>
    <property type="match status" value="2"/>
</dbReference>
<dbReference type="EnsemblBacteria" id="ABL78537">
    <property type="protein sequence ID" value="ABL78537"/>
    <property type="gene ID" value="Tpen_1139"/>
</dbReference>
<name>A1RZA7_THEPD</name>
<comment type="similarity">
    <text evidence="1">Belongs to the glutamate synthase family.</text>
</comment>
<dbReference type="SUPFAM" id="SSF51395">
    <property type="entry name" value="FMN-linked oxidoreductases"/>
    <property type="match status" value="1"/>
</dbReference>
<dbReference type="InterPro" id="IPR002932">
    <property type="entry name" value="Glu_synthdom"/>
</dbReference>
<dbReference type="KEGG" id="tpe:Tpen_1139"/>
<evidence type="ECO:0000259" key="2">
    <source>
        <dbReference type="Pfam" id="PF01645"/>
    </source>
</evidence>
<dbReference type="GO" id="GO:0015930">
    <property type="term" value="F:glutamate synthase activity"/>
    <property type="evidence" value="ECO:0007669"/>
    <property type="project" value="InterPro"/>
</dbReference>
<dbReference type="HOGENOM" id="CLU_592672_0_0_2"/>
<dbReference type="eggNOG" id="arCOG00619">
    <property type="taxonomic scope" value="Archaea"/>
</dbReference>
<keyword evidence="4" id="KW-1185">Reference proteome</keyword>
<gene>
    <name evidence="3" type="ordered locus">Tpen_1139</name>
</gene>